<dbReference type="InterPro" id="IPR001314">
    <property type="entry name" value="Peptidase_S1A"/>
</dbReference>
<evidence type="ECO:0000256" key="3">
    <source>
        <dbReference type="ARBA" id="ARBA00022825"/>
    </source>
</evidence>
<gene>
    <name evidence="7" type="ORF">TSIB3V08_LOCUS12302</name>
</gene>
<evidence type="ECO:0000256" key="1">
    <source>
        <dbReference type="ARBA" id="ARBA00022670"/>
    </source>
</evidence>
<dbReference type="InterPro" id="IPR001254">
    <property type="entry name" value="Trypsin_dom"/>
</dbReference>
<dbReference type="PROSITE" id="PS50240">
    <property type="entry name" value="TRYPSIN_DOM"/>
    <property type="match status" value="1"/>
</dbReference>
<accession>A0A7R9G772</accession>
<keyword evidence="3" id="KW-0720">Serine protease</keyword>
<proteinExistence type="predicted"/>
<dbReference type="CDD" id="cd00190">
    <property type="entry name" value="Tryp_SPc"/>
    <property type="match status" value="1"/>
</dbReference>
<dbReference type="GO" id="GO:0004252">
    <property type="term" value="F:serine-type endopeptidase activity"/>
    <property type="evidence" value="ECO:0007669"/>
    <property type="project" value="InterPro"/>
</dbReference>
<dbReference type="SMART" id="SM00020">
    <property type="entry name" value="Tryp_SPc"/>
    <property type="match status" value="1"/>
</dbReference>
<dbReference type="InterPro" id="IPR043504">
    <property type="entry name" value="Peptidase_S1_PA_chymotrypsin"/>
</dbReference>
<evidence type="ECO:0000313" key="7">
    <source>
        <dbReference type="EMBL" id="CAD7268300.1"/>
    </source>
</evidence>
<organism evidence="7">
    <name type="scientific">Timema shepardi</name>
    <name type="common">Walking stick</name>
    <dbReference type="NCBI Taxonomy" id="629360"/>
    <lineage>
        <taxon>Eukaryota</taxon>
        <taxon>Metazoa</taxon>
        <taxon>Ecdysozoa</taxon>
        <taxon>Arthropoda</taxon>
        <taxon>Hexapoda</taxon>
        <taxon>Insecta</taxon>
        <taxon>Pterygota</taxon>
        <taxon>Neoptera</taxon>
        <taxon>Polyneoptera</taxon>
        <taxon>Phasmatodea</taxon>
        <taxon>Timematodea</taxon>
        <taxon>Timematoidea</taxon>
        <taxon>Timematidae</taxon>
        <taxon>Timema</taxon>
    </lineage>
</organism>
<keyword evidence="5" id="KW-0732">Signal</keyword>
<evidence type="ECO:0000256" key="5">
    <source>
        <dbReference type="SAM" id="SignalP"/>
    </source>
</evidence>
<feature type="signal peptide" evidence="5">
    <location>
        <begin position="1"/>
        <end position="19"/>
    </location>
</feature>
<evidence type="ECO:0000259" key="6">
    <source>
        <dbReference type="PROSITE" id="PS50240"/>
    </source>
</evidence>
<dbReference type="PANTHER" id="PTHR24252">
    <property type="entry name" value="ACROSIN-RELATED"/>
    <property type="match status" value="1"/>
</dbReference>
<protein>
    <recommendedName>
        <fullName evidence="6">Peptidase S1 domain-containing protein</fullName>
    </recommendedName>
</protein>
<evidence type="ECO:0000256" key="2">
    <source>
        <dbReference type="ARBA" id="ARBA00022801"/>
    </source>
</evidence>
<dbReference type="AlphaFoldDB" id="A0A7R9G772"/>
<evidence type="ECO:0000256" key="4">
    <source>
        <dbReference type="ARBA" id="ARBA00023157"/>
    </source>
</evidence>
<dbReference type="SUPFAM" id="SSF50494">
    <property type="entry name" value="Trypsin-like serine proteases"/>
    <property type="match status" value="1"/>
</dbReference>
<feature type="domain" description="Peptidase S1" evidence="6">
    <location>
        <begin position="70"/>
        <end position="228"/>
    </location>
</feature>
<dbReference type="GO" id="GO:0006508">
    <property type="term" value="P:proteolysis"/>
    <property type="evidence" value="ECO:0007669"/>
    <property type="project" value="UniProtKB-KW"/>
</dbReference>
<reference evidence="7" key="1">
    <citation type="submission" date="2020-11" db="EMBL/GenBank/DDBJ databases">
        <authorList>
            <person name="Tran Van P."/>
        </authorList>
    </citation>
    <scope>NUCLEOTIDE SEQUENCE</scope>
</reference>
<keyword evidence="1" id="KW-0645">Protease</keyword>
<dbReference type="Pfam" id="PF00089">
    <property type="entry name" value="Trypsin"/>
    <property type="match status" value="1"/>
</dbReference>
<feature type="chain" id="PRO_5031259101" description="Peptidase S1 domain-containing protein" evidence="5">
    <location>
        <begin position="20"/>
        <end position="228"/>
    </location>
</feature>
<dbReference type="PROSITE" id="PS00134">
    <property type="entry name" value="TRYPSIN_HIS"/>
    <property type="match status" value="1"/>
</dbReference>
<name>A0A7R9G772_TIMSH</name>
<dbReference type="PRINTS" id="PR00722">
    <property type="entry name" value="CHYMOTRYPSIN"/>
</dbReference>
<dbReference type="InterPro" id="IPR018114">
    <property type="entry name" value="TRYPSIN_HIS"/>
</dbReference>
<dbReference type="InterPro" id="IPR009003">
    <property type="entry name" value="Peptidase_S1_PA"/>
</dbReference>
<sequence length="228" mass="24715">MKFIIAALLWVAVAKNVECKSAPVLKPRTPLMPVNPRYSPQEQNSLLSIPLYAPADGHQEESANLPDARIINGAAASMGQFPWQVQLIMDQSEFCGGSLISSNWVLTAAHCTNGASSFVVTLGGTYVNSRQQGSVTVESRSSVVNQAFDPDQLVNDVALVQLPYSIPSSGYIDTIRLPSYSESTESFVGQNAVISGWGRTSDGTWAECTNHDKVFFTNWFAAYASIMN</sequence>
<dbReference type="Gene3D" id="2.40.10.10">
    <property type="entry name" value="Trypsin-like serine proteases"/>
    <property type="match status" value="2"/>
</dbReference>
<dbReference type="FunFam" id="2.40.10.10:FF:000073">
    <property type="entry name" value="Trypsin alpha"/>
    <property type="match status" value="1"/>
</dbReference>
<keyword evidence="4" id="KW-1015">Disulfide bond</keyword>
<dbReference type="PANTHER" id="PTHR24252:SF7">
    <property type="entry name" value="HYALIN"/>
    <property type="match status" value="1"/>
</dbReference>
<dbReference type="EMBL" id="OC012577">
    <property type="protein sequence ID" value="CAD7268300.1"/>
    <property type="molecule type" value="Genomic_DNA"/>
</dbReference>
<keyword evidence="2" id="KW-0378">Hydrolase</keyword>